<sequence>MSRENRRSALGLTVLGVLAEEPMHAYRIQEVIRERGKDRVVNIRQRASIYQTIDRMQRLGLIAVHSTGRVAGRPERTVYELTPAGRETTRTWVREMLSSTGNEFPEFPVGLSFVMALAPEEALEQLQLRADAIAADLADIEAVRETADVPRLFLLEEEYRQVTRKAELDWLRSVLTDLRTGRLTWTEEWIRQLAAEYNQKQREPHDRN</sequence>
<dbReference type="SUPFAM" id="SSF46785">
    <property type="entry name" value="Winged helix' DNA-binding domain"/>
    <property type="match status" value="1"/>
</dbReference>
<dbReference type="InterPro" id="IPR036388">
    <property type="entry name" value="WH-like_DNA-bd_sf"/>
</dbReference>
<dbReference type="AlphaFoldDB" id="A0A2P2FU72"/>
<organism evidence="2 3">
    <name type="scientific">Amycolatopsis lurida NRRL 2430</name>
    <dbReference type="NCBI Taxonomy" id="1460371"/>
    <lineage>
        <taxon>Bacteria</taxon>
        <taxon>Bacillati</taxon>
        <taxon>Actinomycetota</taxon>
        <taxon>Actinomycetes</taxon>
        <taxon>Pseudonocardiales</taxon>
        <taxon>Pseudonocardiaceae</taxon>
        <taxon>Amycolatopsis</taxon>
    </lineage>
</organism>
<dbReference type="Pfam" id="PF03551">
    <property type="entry name" value="PadR"/>
    <property type="match status" value="1"/>
</dbReference>
<evidence type="ECO:0000313" key="2">
    <source>
        <dbReference type="EMBL" id="KFU80266.1"/>
    </source>
</evidence>
<dbReference type="PANTHER" id="PTHR33169:SF27">
    <property type="entry name" value="TRANSCRIPTIONAL REGULATOR PADR FAMILY PROTEIN"/>
    <property type="match status" value="1"/>
</dbReference>
<dbReference type="Proteomes" id="UP000256220">
    <property type="component" value="Unassembled WGS sequence"/>
</dbReference>
<name>A0A2P2FU72_AMYLU</name>
<gene>
    <name evidence="2" type="ORF">BB31_15690</name>
</gene>
<evidence type="ECO:0000259" key="1">
    <source>
        <dbReference type="Pfam" id="PF03551"/>
    </source>
</evidence>
<protein>
    <submittedName>
        <fullName evidence="2">PadR family transcriptional regulator</fullName>
    </submittedName>
</protein>
<evidence type="ECO:0000313" key="3">
    <source>
        <dbReference type="Proteomes" id="UP000256220"/>
    </source>
</evidence>
<keyword evidence="3" id="KW-1185">Reference proteome</keyword>
<dbReference type="InterPro" id="IPR036390">
    <property type="entry name" value="WH_DNA-bd_sf"/>
</dbReference>
<feature type="domain" description="Transcription regulator PadR N-terminal" evidence="1">
    <location>
        <begin position="14"/>
        <end position="89"/>
    </location>
</feature>
<proteinExistence type="predicted"/>
<comment type="caution">
    <text evidence="2">The sequence shown here is derived from an EMBL/GenBank/DDBJ whole genome shotgun (WGS) entry which is preliminary data.</text>
</comment>
<dbReference type="EMBL" id="JFBM01000012">
    <property type="protein sequence ID" value="KFU80266.1"/>
    <property type="molecule type" value="Genomic_DNA"/>
</dbReference>
<dbReference type="PANTHER" id="PTHR33169">
    <property type="entry name" value="PADR-FAMILY TRANSCRIPTIONAL REGULATOR"/>
    <property type="match status" value="1"/>
</dbReference>
<dbReference type="InterPro" id="IPR005149">
    <property type="entry name" value="Tscrpt_reg_PadR_N"/>
</dbReference>
<dbReference type="InterPro" id="IPR052509">
    <property type="entry name" value="Metal_resp_DNA-bind_regulator"/>
</dbReference>
<accession>A0A2P2FU72</accession>
<dbReference type="Gene3D" id="1.10.10.10">
    <property type="entry name" value="Winged helix-like DNA-binding domain superfamily/Winged helix DNA-binding domain"/>
    <property type="match status" value="1"/>
</dbReference>
<reference evidence="2 3" key="1">
    <citation type="journal article" date="2014" name="Genome Announc.">
        <title>Draft Genome Sequence of Amycolatopsis lurida NRRL 2430, Producer of the Glycopeptide Family Antibiotic Ristocetin.</title>
        <authorList>
            <person name="Kwun M.J."/>
            <person name="Hong H.J."/>
        </authorList>
    </citation>
    <scope>NUCLEOTIDE SEQUENCE [LARGE SCALE GENOMIC DNA]</scope>
    <source>
        <strain evidence="2 3">NRRL 2430</strain>
    </source>
</reference>